<sequence length="121" mass="13008">MYLHRQEIKALAMLDSGSLFVLGAQSFHFPSGVFSHPLDVMSPGRKKGGGEREPYFGISWGADCDIRGGEESPGLGQHSTHVVWGARDKYLAFAGAAFRGALLACSGRSRLMTHSLQSAPD</sequence>
<protein>
    <submittedName>
        <fullName evidence="1">Uncharacterized protein</fullName>
    </submittedName>
</protein>
<accession>A0A8X6GSW8</accession>
<evidence type="ECO:0000313" key="2">
    <source>
        <dbReference type="Proteomes" id="UP000887116"/>
    </source>
</evidence>
<reference evidence="1" key="1">
    <citation type="submission" date="2020-07" db="EMBL/GenBank/DDBJ databases">
        <title>Multicomponent nature underlies the extraordinary mechanical properties of spider dragline silk.</title>
        <authorList>
            <person name="Kono N."/>
            <person name="Nakamura H."/>
            <person name="Mori M."/>
            <person name="Yoshida Y."/>
            <person name="Ohtoshi R."/>
            <person name="Malay A.D."/>
            <person name="Moran D.A.P."/>
            <person name="Tomita M."/>
            <person name="Numata K."/>
            <person name="Arakawa K."/>
        </authorList>
    </citation>
    <scope>NUCLEOTIDE SEQUENCE</scope>
</reference>
<organism evidence="1 2">
    <name type="scientific">Trichonephila clavata</name>
    <name type="common">Joro spider</name>
    <name type="synonym">Nephila clavata</name>
    <dbReference type="NCBI Taxonomy" id="2740835"/>
    <lineage>
        <taxon>Eukaryota</taxon>
        <taxon>Metazoa</taxon>
        <taxon>Ecdysozoa</taxon>
        <taxon>Arthropoda</taxon>
        <taxon>Chelicerata</taxon>
        <taxon>Arachnida</taxon>
        <taxon>Araneae</taxon>
        <taxon>Araneomorphae</taxon>
        <taxon>Entelegynae</taxon>
        <taxon>Araneoidea</taxon>
        <taxon>Nephilidae</taxon>
        <taxon>Trichonephila</taxon>
    </lineage>
</organism>
<dbReference type="EMBL" id="BMAO01006400">
    <property type="protein sequence ID" value="GFR08240.1"/>
    <property type="molecule type" value="Genomic_DNA"/>
</dbReference>
<comment type="caution">
    <text evidence="1">The sequence shown here is derived from an EMBL/GenBank/DDBJ whole genome shotgun (WGS) entry which is preliminary data.</text>
</comment>
<name>A0A8X6GSW8_TRICU</name>
<proteinExistence type="predicted"/>
<dbReference type="Proteomes" id="UP000887116">
    <property type="component" value="Unassembled WGS sequence"/>
</dbReference>
<evidence type="ECO:0000313" key="1">
    <source>
        <dbReference type="EMBL" id="GFR08240.1"/>
    </source>
</evidence>
<dbReference type="AlphaFoldDB" id="A0A8X6GSW8"/>
<gene>
    <name evidence="1" type="ORF">TNCT_523891</name>
</gene>
<keyword evidence="2" id="KW-1185">Reference proteome</keyword>